<dbReference type="EMBL" id="KV454506">
    <property type="protein sequence ID" value="ODV57821.1"/>
    <property type="molecule type" value="Genomic_DNA"/>
</dbReference>
<keyword evidence="3" id="KW-1185">Reference proteome</keyword>
<accession>A0A1D2V850</accession>
<reference evidence="2" key="1">
    <citation type="journal article" date="2016" name="Proc. Natl. Acad. Sci. U.S.A.">
        <title>Comparative genomics of biotechnologically important yeasts.</title>
        <authorList>
            <person name="Riley R."/>
            <person name="Haridas S."/>
            <person name="Wolfe K.H."/>
            <person name="Lopes M.R."/>
            <person name="Hittinger C.T."/>
            <person name="Goeker M."/>
            <person name="Salamov A.A."/>
            <person name="Wisecaver J.H."/>
            <person name="Long T.M."/>
            <person name="Calvey C.H."/>
            <person name="Aerts A.L."/>
            <person name="Barry K.W."/>
            <person name="Choi C."/>
            <person name="Clum A."/>
            <person name="Coughlan A.Y."/>
            <person name="Deshpande S."/>
            <person name="Douglass A.P."/>
            <person name="Hanson S.J."/>
            <person name="Klenk H.-P."/>
            <person name="LaButti K.M."/>
            <person name="Lapidus A."/>
            <person name="Lindquist E.A."/>
            <person name="Lipzen A.M."/>
            <person name="Meier-Kolthoff J.P."/>
            <person name="Ohm R.A."/>
            <person name="Otillar R.P."/>
            <person name="Pangilinan J.L."/>
            <person name="Peng Y."/>
            <person name="Rokas A."/>
            <person name="Rosa C.A."/>
            <person name="Scheuner C."/>
            <person name="Sibirny A.A."/>
            <person name="Slot J.C."/>
            <person name="Stielow J.B."/>
            <person name="Sun H."/>
            <person name="Kurtzman C.P."/>
            <person name="Blackwell M."/>
            <person name="Grigoriev I.V."/>
            <person name="Jeffries T.W."/>
        </authorList>
    </citation>
    <scope>NUCLEOTIDE SEQUENCE</scope>
    <source>
        <strain evidence="2">DSM 1968</strain>
    </source>
</reference>
<evidence type="ECO:0000313" key="3">
    <source>
        <dbReference type="Proteomes" id="UP000095038"/>
    </source>
</evidence>
<protein>
    <submittedName>
        <fullName evidence="2">Uncharacterized protein</fullName>
    </submittedName>
</protein>
<organism evidence="2 3">
    <name type="scientific">Ascoidea rubescens DSM 1968</name>
    <dbReference type="NCBI Taxonomy" id="1344418"/>
    <lineage>
        <taxon>Eukaryota</taxon>
        <taxon>Fungi</taxon>
        <taxon>Dikarya</taxon>
        <taxon>Ascomycota</taxon>
        <taxon>Saccharomycotina</taxon>
        <taxon>Saccharomycetes</taxon>
        <taxon>Ascoideaceae</taxon>
        <taxon>Ascoidea</taxon>
    </lineage>
</organism>
<dbReference type="RefSeq" id="XP_020044133.1">
    <property type="nucleotide sequence ID" value="XM_020194233.1"/>
</dbReference>
<proteinExistence type="predicted"/>
<dbReference type="RefSeq" id="XP_020044128.1">
    <property type="nucleotide sequence ID" value="XM_020194230.1"/>
</dbReference>
<reference evidence="3" key="2">
    <citation type="submission" date="2016-05" db="EMBL/GenBank/DDBJ databases">
        <title>Comparative genomics of biotechnologically important yeasts.</title>
        <authorList>
            <consortium name="DOE Joint Genome Institute"/>
            <person name="Riley R."/>
            <person name="Haridas S."/>
            <person name="Wolfe K.H."/>
            <person name="Lopes M.R."/>
            <person name="Hittinger C.T."/>
            <person name="Goker M."/>
            <person name="Salamov A."/>
            <person name="Wisecaver J."/>
            <person name="Long T.M."/>
            <person name="Aerts A.L."/>
            <person name="Barry K."/>
            <person name="Choi C."/>
            <person name="Clum A."/>
            <person name="Coughlan A.Y."/>
            <person name="Deshpande S."/>
            <person name="Douglass A.P."/>
            <person name="Hanson S.J."/>
            <person name="Klenk H.-P."/>
            <person name="Labutti K."/>
            <person name="Lapidus A."/>
            <person name="Lindquist E."/>
            <person name="Lipzen A."/>
            <person name="Meier-Kolthoff J.P."/>
            <person name="Ohm R.A."/>
            <person name="Otillar R.P."/>
            <person name="Pangilinan J."/>
            <person name="Peng Y."/>
            <person name="Rokas A."/>
            <person name="Rosa C.A."/>
            <person name="Scheuner C."/>
            <person name="Sibirny A.A."/>
            <person name="Slot J.C."/>
            <person name="Stielow J.B."/>
            <person name="Sun H."/>
            <person name="Kurtzman C.P."/>
            <person name="Blackwell M."/>
            <person name="Grigoriev I.V."/>
            <person name="Jeffries T.W."/>
        </authorList>
    </citation>
    <scope>NUCLEOTIDE SEQUENCE [LARGE SCALE GENOMIC DNA]</scope>
    <source>
        <strain evidence="3">DSM 1968</strain>
    </source>
</reference>
<dbReference type="GeneID" id="30967866"/>
<sequence>MPVSWLFDMAIQLAIQLAIKNSYSVVLVILESCKSDALVIQTLSKLFNAQQLSVPANSSMVCEITIW</sequence>
<name>A0A1D2V850_9ASCO</name>
<evidence type="ECO:0000313" key="2">
    <source>
        <dbReference type="EMBL" id="ODV57826.1"/>
    </source>
</evidence>
<gene>
    <name evidence="1" type="ORF">ASCRUDRAFT_78361</name>
    <name evidence="2" type="ORF">ASCRUDRAFT_78366</name>
</gene>
<dbReference type="GeneID" id="30967869"/>
<dbReference type="AlphaFoldDB" id="A0A1D2V850"/>
<dbReference type="Proteomes" id="UP000095038">
    <property type="component" value="Unassembled WGS sequence"/>
</dbReference>
<dbReference type="EMBL" id="KV454506">
    <property type="protein sequence ID" value="ODV57826.1"/>
    <property type="molecule type" value="Genomic_DNA"/>
</dbReference>
<evidence type="ECO:0000313" key="1">
    <source>
        <dbReference type="EMBL" id="ODV57821.1"/>
    </source>
</evidence>